<evidence type="ECO:0000313" key="8">
    <source>
        <dbReference type="Proteomes" id="UP000641386"/>
    </source>
</evidence>
<name>A0A918ZV28_9ACTN</name>
<dbReference type="InterPro" id="IPR016169">
    <property type="entry name" value="FAD-bd_PCMH_sub2"/>
</dbReference>
<sequence length="459" mass="49636">MSEHSRRSGTEGPFLRRGDADYETARARALWNELKPDRHPDVIVRAACERDVQEVLRLAVSRGLQLAVRAGGHSWCGSPLRDGGILLDLSGLDQWEIDVESATATVQPGVIGSRFAMELARHELAFPAGHCPTVALGGYLLSGGLGWNSGLWGVGCASVLEITAVTADGEVLRCTEEENPGLFWAARGAGPGFFAVVTRFRLRLQPRPTALATTSYVFPLAAVGPVADWATETARELPANVELSLLLATEDASGATDGPGPKVVVVTATAFANSRTEAVGALHPLRSCPLSERPLSRRLDEPTSLAVLYDASMDLWPEKHRYAADTLWSHEDYALLLAELGDAFAKAPSGKSIVLAPVSPVSQQDELLRHMAFSVLGESYVVPYAVWADPAQDDVNVRWLRDAMHAVEPFGAGHYIAEADLTADPSRARRSFTAADWDRLQSLRAEYDPQGLFFPYLSA</sequence>
<dbReference type="Pfam" id="PF01565">
    <property type="entry name" value="FAD_binding_4"/>
    <property type="match status" value="1"/>
</dbReference>
<dbReference type="AlphaFoldDB" id="A0A918ZV28"/>
<evidence type="ECO:0000256" key="2">
    <source>
        <dbReference type="ARBA" id="ARBA00005466"/>
    </source>
</evidence>
<dbReference type="Gene3D" id="3.30.465.10">
    <property type="match status" value="1"/>
</dbReference>
<reference evidence="7" key="2">
    <citation type="submission" date="2020-09" db="EMBL/GenBank/DDBJ databases">
        <authorList>
            <person name="Sun Q."/>
            <person name="Ohkuma M."/>
        </authorList>
    </citation>
    <scope>NUCLEOTIDE SEQUENCE</scope>
    <source>
        <strain evidence="7">JCM 3302</strain>
    </source>
</reference>
<gene>
    <name evidence="7" type="ORF">GCM10014715_27120</name>
</gene>
<dbReference type="PROSITE" id="PS00862">
    <property type="entry name" value="OX2_COVAL_FAD"/>
    <property type="match status" value="1"/>
</dbReference>
<keyword evidence="8" id="KW-1185">Reference proteome</keyword>
<dbReference type="PANTHER" id="PTHR42973">
    <property type="entry name" value="BINDING OXIDOREDUCTASE, PUTATIVE (AFU_ORTHOLOGUE AFUA_1G17690)-RELATED"/>
    <property type="match status" value="1"/>
</dbReference>
<evidence type="ECO:0000259" key="6">
    <source>
        <dbReference type="PROSITE" id="PS51387"/>
    </source>
</evidence>
<evidence type="ECO:0000256" key="1">
    <source>
        <dbReference type="ARBA" id="ARBA00001974"/>
    </source>
</evidence>
<dbReference type="PANTHER" id="PTHR42973:SF39">
    <property type="entry name" value="FAD-BINDING PCMH-TYPE DOMAIN-CONTAINING PROTEIN"/>
    <property type="match status" value="1"/>
</dbReference>
<keyword evidence="5" id="KW-0560">Oxidoreductase</keyword>
<evidence type="ECO:0000256" key="3">
    <source>
        <dbReference type="ARBA" id="ARBA00022630"/>
    </source>
</evidence>
<dbReference type="InterPro" id="IPR016166">
    <property type="entry name" value="FAD-bd_PCMH"/>
</dbReference>
<dbReference type="InterPro" id="IPR050416">
    <property type="entry name" value="FAD-linked_Oxidoreductase"/>
</dbReference>
<feature type="domain" description="FAD-binding PCMH-type" evidence="6">
    <location>
        <begin position="36"/>
        <end position="207"/>
    </location>
</feature>
<dbReference type="RefSeq" id="WP_189899945.1">
    <property type="nucleotide sequence ID" value="NZ_BNBC01000010.1"/>
</dbReference>
<dbReference type="EMBL" id="BNBC01000010">
    <property type="protein sequence ID" value="GHE71650.1"/>
    <property type="molecule type" value="Genomic_DNA"/>
</dbReference>
<comment type="similarity">
    <text evidence="2">Belongs to the oxygen-dependent FAD-linked oxidoreductase family.</text>
</comment>
<dbReference type="GO" id="GO:0016491">
    <property type="term" value="F:oxidoreductase activity"/>
    <property type="evidence" value="ECO:0007669"/>
    <property type="project" value="UniProtKB-KW"/>
</dbReference>
<dbReference type="InterPro" id="IPR036318">
    <property type="entry name" value="FAD-bd_PCMH-like_sf"/>
</dbReference>
<dbReference type="InterPro" id="IPR006094">
    <property type="entry name" value="Oxid_FAD_bind_N"/>
</dbReference>
<proteinExistence type="inferred from homology"/>
<dbReference type="SUPFAM" id="SSF56176">
    <property type="entry name" value="FAD-binding/transporter-associated domain-like"/>
    <property type="match status" value="1"/>
</dbReference>
<organism evidence="7 8">
    <name type="scientific">Streptomyces spiralis</name>
    <dbReference type="NCBI Taxonomy" id="66376"/>
    <lineage>
        <taxon>Bacteria</taxon>
        <taxon>Bacillati</taxon>
        <taxon>Actinomycetota</taxon>
        <taxon>Actinomycetes</taxon>
        <taxon>Kitasatosporales</taxon>
        <taxon>Streptomycetaceae</taxon>
        <taxon>Streptomyces</taxon>
    </lineage>
</organism>
<protein>
    <submittedName>
        <fullName evidence="7">Oxidoreductase</fullName>
    </submittedName>
</protein>
<keyword evidence="4" id="KW-0274">FAD</keyword>
<evidence type="ECO:0000256" key="4">
    <source>
        <dbReference type="ARBA" id="ARBA00022827"/>
    </source>
</evidence>
<comment type="cofactor">
    <cofactor evidence="1">
        <name>FAD</name>
        <dbReference type="ChEBI" id="CHEBI:57692"/>
    </cofactor>
</comment>
<dbReference type="InterPro" id="IPR006093">
    <property type="entry name" value="Oxy_OxRdtase_FAD_BS"/>
</dbReference>
<dbReference type="GO" id="GO:0071949">
    <property type="term" value="F:FAD binding"/>
    <property type="evidence" value="ECO:0007669"/>
    <property type="project" value="InterPro"/>
</dbReference>
<evidence type="ECO:0000313" key="7">
    <source>
        <dbReference type="EMBL" id="GHE71650.1"/>
    </source>
</evidence>
<dbReference type="Proteomes" id="UP000641386">
    <property type="component" value="Unassembled WGS sequence"/>
</dbReference>
<reference evidence="7" key="1">
    <citation type="journal article" date="2014" name="Int. J. Syst. Evol. Microbiol.">
        <title>Complete genome sequence of Corynebacterium casei LMG S-19264T (=DSM 44701T), isolated from a smear-ripened cheese.</title>
        <authorList>
            <consortium name="US DOE Joint Genome Institute (JGI-PGF)"/>
            <person name="Walter F."/>
            <person name="Albersmeier A."/>
            <person name="Kalinowski J."/>
            <person name="Ruckert C."/>
        </authorList>
    </citation>
    <scope>NUCLEOTIDE SEQUENCE</scope>
    <source>
        <strain evidence="7">JCM 3302</strain>
    </source>
</reference>
<evidence type="ECO:0000256" key="5">
    <source>
        <dbReference type="ARBA" id="ARBA00023002"/>
    </source>
</evidence>
<accession>A0A918ZV28</accession>
<comment type="caution">
    <text evidence="7">The sequence shown here is derived from an EMBL/GenBank/DDBJ whole genome shotgun (WGS) entry which is preliminary data.</text>
</comment>
<dbReference type="PROSITE" id="PS51387">
    <property type="entry name" value="FAD_PCMH"/>
    <property type="match status" value="1"/>
</dbReference>
<dbReference type="Gene3D" id="3.40.462.20">
    <property type="match status" value="1"/>
</dbReference>
<keyword evidence="3" id="KW-0285">Flavoprotein</keyword>
<dbReference type="Gene3D" id="3.30.43.10">
    <property type="entry name" value="Uridine Diphospho-n-acetylenolpyruvylglucosamine Reductase, domain 2"/>
    <property type="match status" value="1"/>
</dbReference>
<dbReference type="InterPro" id="IPR016167">
    <property type="entry name" value="FAD-bd_PCMH_sub1"/>
</dbReference>